<protein>
    <recommendedName>
        <fullName evidence="4">Competence protein ComG</fullName>
    </recommendedName>
</protein>
<evidence type="ECO:0008006" key="4">
    <source>
        <dbReference type="Google" id="ProtNLM"/>
    </source>
</evidence>
<reference evidence="2 3" key="1">
    <citation type="submission" date="2019-10" db="EMBL/GenBank/DDBJ databases">
        <authorList>
            <person name="Karimi E."/>
        </authorList>
    </citation>
    <scope>NUCLEOTIDE SEQUENCE [LARGE SCALE GENOMIC DNA]</scope>
    <source>
        <strain evidence="2">Bacillus sp. 71</strain>
    </source>
</reference>
<dbReference type="Proteomes" id="UP000437562">
    <property type="component" value="Unassembled WGS sequence"/>
</dbReference>
<organism evidence="2 3">
    <name type="scientific">Bacillus mycoides</name>
    <dbReference type="NCBI Taxonomy" id="1405"/>
    <lineage>
        <taxon>Bacteria</taxon>
        <taxon>Bacillati</taxon>
        <taxon>Bacillota</taxon>
        <taxon>Bacilli</taxon>
        <taxon>Bacillales</taxon>
        <taxon>Bacillaceae</taxon>
        <taxon>Bacillus</taxon>
        <taxon>Bacillus cereus group</taxon>
    </lineage>
</organism>
<keyword evidence="1" id="KW-1133">Transmembrane helix</keyword>
<sequence>MKCQKGSVMVEMVVALSLIMMAASLLLPQTLLIMQERKNIKMSYKALILLKKEAALFKYENEEKRVKEQVIKGIVYYTYWRGDEVCTMWKDMRGKAMEQCLYAKEK</sequence>
<proteinExistence type="predicted"/>
<evidence type="ECO:0000313" key="3">
    <source>
        <dbReference type="Proteomes" id="UP000437562"/>
    </source>
</evidence>
<feature type="transmembrane region" description="Helical" evidence="1">
    <location>
        <begin position="12"/>
        <end position="34"/>
    </location>
</feature>
<keyword evidence="1" id="KW-0472">Membrane</keyword>
<dbReference type="InterPro" id="IPR053468">
    <property type="entry name" value="ComGE-like"/>
</dbReference>
<gene>
    <name evidence="2" type="ORF">BACI71_110298</name>
</gene>
<keyword evidence="1" id="KW-0812">Transmembrane</keyword>
<accession>A0A653Q413</accession>
<evidence type="ECO:0000313" key="2">
    <source>
        <dbReference type="EMBL" id="VXB36701.1"/>
    </source>
</evidence>
<dbReference type="NCBIfam" id="NF041013">
    <property type="entry name" value="T4P_ComGE"/>
    <property type="match status" value="1"/>
</dbReference>
<dbReference type="AlphaFoldDB" id="A0A653Q413"/>
<evidence type="ECO:0000256" key="1">
    <source>
        <dbReference type="SAM" id="Phobius"/>
    </source>
</evidence>
<dbReference type="EMBL" id="CABWMC010000003">
    <property type="protein sequence ID" value="VXB36701.1"/>
    <property type="molecule type" value="Genomic_DNA"/>
</dbReference>
<name>A0A653Q413_BACMY</name>